<dbReference type="GeneID" id="25975830"/>
<evidence type="ECO:0000313" key="2">
    <source>
        <dbReference type="Proteomes" id="UP000007796"/>
    </source>
</evidence>
<name>F0XH95_GROCL</name>
<keyword evidence="2" id="KW-1185">Reference proteome</keyword>
<sequence length="84" mass="9432">MATLVRVANTPPAGVNAPYTTDWYQAAADPRGLLAYVTAKLVAQRKLTCSDTDNIEPDCREDQIDYEKCDYPGKKDRKHIFRLG</sequence>
<dbReference type="InParanoid" id="F0XH95"/>
<dbReference type="EMBL" id="GL629769">
    <property type="protein sequence ID" value="EFX02871.1"/>
    <property type="molecule type" value="Genomic_DNA"/>
</dbReference>
<gene>
    <name evidence="1" type="ORF">CMQ_2800</name>
</gene>
<protein>
    <submittedName>
        <fullName evidence="1">Uncharacterized protein</fullName>
    </submittedName>
</protein>
<dbReference type="Proteomes" id="UP000007796">
    <property type="component" value="Unassembled WGS sequence"/>
</dbReference>
<proteinExistence type="predicted"/>
<organism evidence="2">
    <name type="scientific">Grosmannia clavigera (strain kw1407 / UAMH 11150)</name>
    <name type="common">Blue stain fungus</name>
    <name type="synonym">Graphiocladiella clavigera</name>
    <dbReference type="NCBI Taxonomy" id="655863"/>
    <lineage>
        <taxon>Eukaryota</taxon>
        <taxon>Fungi</taxon>
        <taxon>Dikarya</taxon>
        <taxon>Ascomycota</taxon>
        <taxon>Pezizomycotina</taxon>
        <taxon>Sordariomycetes</taxon>
        <taxon>Sordariomycetidae</taxon>
        <taxon>Ophiostomatales</taxon>
        <taxon>Ophiostomataceae</taxon>
        <taxon>Leptographium</taxon>
    </lineage>
</organism>
<dbReference type="HOGENOM" id="CLU_2527684_0_0_1"/>
<reference evidence="1 2" key="1">
    <citation type="journal article" date="2011" name="Proc. Natl. Acad. Sci. U.S.A.">
        <title>Genome and transcriptome analyses of the mountain pine beetle-fungal symbiont Grosmannia clavigera, a lodgepole pine pathogen.</title>
        <authorList>
            <person name="DiGuistini S."/>
            <person name="Wang Y."/>
            <person name="Liao N.Y."/>
            <person name="Taylor G."/>
            <person name="Tanguay P."/>
            <person name="Feau N."/>
            <person name="Henrissat B."/>
            <person name="Chan S.K."/>
            <person name="Hesse-Orce U."/>
            <person name="Alamouti S.M."/>
            <person name="Tsui C.K.M."/>
            <person name="Docking R.T."/>
            <person name="Levasseur A."/>
            <person name="Haridas S."/>
            <person name="Robertson G."/>
            <person name="Birol I."/>
            <person name="Holt R.A."/>
            <person name="Marra M.A."/>
            <person name="Hamelin R.C."/>
            <person name="Hirst M."/>
            <person name="Jones S.J.M."/>
            <person name="Bohlmann J."/>
            <person name="Breuil C."/>
        </authorList>
    </citation>
    <scope>NUCLEOTIDE SEQUENCE [LARGE SCALE GENOMIC DNA]</scope>
    <source>
        <strain evidence="2">kw1407 / UAMH 11150</strain>
    </source>
</reference>
<accession>F0XH95</accession>
<dbReference type="RefSeq" id="XP_014172353.1">
    <property type="nucleotide sequence ID" value="XM_014316878.1"/>
</dbReference>
<dbReference type="AlphaFoldDB" id="F0XH95"/>
<evidence type="ECO:0000313" key="1">
    <source>
        <dbReference type="EMBL" id="EFX02871.1"/>
    </source>
</evidence>